<evidence type="ECO:0008006" key="3">
    <source>
        <dbReference type="Google" id="ProtNLM"/>
    </source>
</evidence>
<protein>
    <recommendedName>
        <fullName evidence="3">Right handed beta helix domain-containing protein</fullName>
    </recommendedName>
</protein>
<organism evidence="1 2">
    <name type="scientific">Streptacidiphilus pinicola</name>
    <dbReference type="NCBI Taxonomy" id="2219663"/>
    <lineage>
        <taxon>Bacteria</taxon>
        <taxon>Bacillati</taxon>
        <taxon>Actinomycetota</taxon>
        <taxon>Actinomycetes</taxon>
        <taxon>Kitasatosporales</taxon>
        <taxon>Streptomycetaceae</taxon>
        <taxon>Streptacidiphilus</taxon>
    </lineage>
</organism>
<dbReference type="InterPro" id="IPR012334">
    <property type="entry name" value="Pectin_lyas_fold"/>
</dbReference>
<dbReference type="EMBL" id="QKYN01000037">
    <property type="protein sequence ID" value="RAG85776.1"/>
    <property type="molecule type" value="Genomic_DNA"/>
</dbReference>
<name>A0A2X0J651_9ACTN</name>
<dbReference type="SUPFAM" id="SSF51126">
    <property type="entry name" value="Pectin lyase-like"/>
    <property type="match status" value="1"/>
</dbReference>
<proteinExistence type="predicted"/>
<dbReference type="InterPro" id="IPR011050">
    <property type="entry name" value="Pectin_lyase_fold/virulence"/>
</dbReference>
<evidence type="ECO:0000313" key="1">
    <source>
        <dbReference type="EMBL" id="RAG85776.1"/>
    </source>
</evidence>
<keyword evidence="2" id="KW-1185">Reference proteome</keyword>
<accession>A0A2X0J651</accession>
<dbReference type="Proteomes" id="UP000248889">
    <property type="component" value="Unassembled WGS sequence"/>
</dbReference>
<sequence length="319" mass="33466">MSSPAAALQKSPQAAAEDDTAYIQQLLDNPVGNVVNLPYRPPSNPFIIRPGLTIPRGEVISGNGTTLRVMSGYGNYRAVLTAPASSDLSGLTIKGVDFDQNSAGNPISGMCASTGSQNCLSPASPRFVLAVLSGTGITITQDTFTGTNNTNTVVTGGGTHNVILSYNTFSTVDSPWHDHSSVYTSGTNTEIYGNTFNGNAAVAAAVEVHGDQVNVSANKISGYYRGFNIVASDTVLSNNTVYAAANVVDLFSVTAPSLHNVAITQNSIQLNLPYWRPVMQSLGRAMPAPQYTQFVIYDAASTYPFAAISITGNKSIPLS</sequence>
<dbReference type="Gene3D" id="2.160.20.10">
    <property type="entry name" value="Single-stranded right-handed beta-helix, Pectin lyase-like"/>
    <property type="match status" value="1"/>
</dbReference>
<comment type="caution">
    <text evidence="1">The sequence shown here is derived from an EMBL/GenBank/DDBJ whole genome shotgun (WGS) entry which is preliminary data.</text>
</comment>
<gene>
    <name evidence="1" type="ORF">DN069_09720</name>
</gene>
<reference evidence="1 2" key="1">
    <citation type="submission" date="2018-06" db="EMBL/GenBank/DDBJ databases">
        <title>Streptacidiphilus pinicola sp. nov., isolated from pine grove soil.</title>
        <authorList>
            <person name="Roh S.G."/>
            <person name="Park S."/>
            <person name="Kim M.-K."/>
            <person name="Yun B.-R."/>
            <person name="Park J."/>
            <person name="Kim M.J."/>
            <person name="Kim Y.S."/>
            <person name="Kim S.B."/>
        </authorList>
    </citation>
    <scope>NUCLEOTIDE SEQUENCE [LARGE SCALE GENOMIC DNA]</scope>
    <source>
        <strain evidence="1 2">MMS16-CNU450</strain>
    </source>
</reference>
<dbReference type="AlphaFoldDB" id="A0A2X0J651"/>
<evidence type="ECO:0000313" key="2">
    <source>
        <dbReference type="Proteomes" id="UP000248889"/>
    </source>
</evidence>